<dbReference type="SUPFAM" id="SSF52172">
    <property type="entry name" value="CheY-like"/>
    <property type="match status" value="1"/>
</dbReference>
<dbReference type="Pfam" id="PF00072">
    <property type="entry name" value="Response_reg"/>
    <property type="match status" value="1"/>
</dbReference>
<protein>
    <submittedName>
        <fullName evidence="4">Response regulator</fullName>
    </submittedName>
</protein>
<dbReference type="RefSeq" id="WP_190449372.1">
    <property type="nucleotide sequence ID" value="NZ_JAMPLM010000015.1"/>
</dbReference>
<organism evidence="4 5">
    <name type="scientific">Stenomitos frigidus AS-A4</name>
    <dbReference type="NCBI Taxonomy" id="2933935"/>
    <lineage>
        <taxon>Bacteria</taxon>
        <taxon>Bacillati</taxon>
        <taxon>Cyanobacteriota</taxon>
        <taxon>Cyanophyceae</taxon>
        <taxon>Leptolyngbyales</taxon>
        <taxon>Leptolyngbyaceae</taxon>
        <taxon>Stenomitos</taxon>
    </lineage>
</organism>
<dbReference type="Gene3D" id="3.40.50.2300">
    <property type="match status" value="1"/>
</dbReference>
<reference evidence="4 5" key="1">
    <citation type="submission" date="2022-04" db="EMBL/GenBank/DDBJ databases">
        <title>Positive selection, recombination, and allopatry shape intraspecific diversity of widespread and dominant cyanobacteria.</title>
        <authorList>
            <person name="Wei J."/>
            <person name="Shu W."/>
            <person name="Hu C."/>
        </authorList>
    </citation>
    <scope>NUCLEOTIDE SEQUENCE [LARGE SCALE GENOMIC DNA]</scope>
    <source>
        <strain evidence="4 5">AS-A4</strain>
    </source>
</reference>
<dbReference type="EMBL" id="JAMPLM010000015">
    <property type="protein sequence ID" value="MEP1060197.1"/>
    <property type="molecule type" value="Genomic_DNA"/>
</dbReference>
<comment type="caution">
    <text evidence="4">The sequence shown here is derived from an EMBL/GenBank/DDBJ whole genome shotgun (WGS) entry which is preliminary data.</text>
</comment>
<comment type="caution">
    <text evidence="2">Lacks conserved residue(s) required for the propagation of feature annotation.</text>
</comment>
<proteinExistence type="predicted"/>
<dbReference type="InterPro" id="IPR001789">
    <property type="entry name" value="Sig_transdc_resp-reg_receiver"/>
</dbReference>
<evidence type="ECO:0000256" key="2">
    <source>
        <dbReference type="PROSITE-ProRule" id="PRU00169"/>
    </source>
</evidence>
<dbReference type="PROSITE" id="PS50110">
    <property type="entry name" value="RESPONSE_REGULATORY"/>
    <property type="match status" value="1"/>
</dbReference>
<dbReference type="PANTHER" id="PTHR44591:SF3">
    <property type="entry name" value="RESPONSE REGULATORY DOMAIN-CONTAINING PROTEIN"/>
    <property type="match status" value="1"/>
</dbReference>
<sequence>MTAMFDAASLRSGLRVLVVDGHADSRVLLTNLFELYGVETTTATCVHEAIASLHQAFPDLLISELLLPGEDGYALISQVKVLEAMYQVQLPTIALTVCTTEHDQIHALTAGFCRHLAKPLDIDELMATMAGLTAQAKV</sequence>
<feature type="domain" description="Response regulatory" evidence="3">
    <location>
        <begin position="15"/>
        <end position="133"/>
    </location>
</feature>
<dbReference type="SMART" id="SM00448">
    <property type="entry name" value="REC"/>
    <property type="match status" value="1"/>
</dbReference>
<accession>A0ABV0KM46</accession>
<dbReference type="InterPro" id="IPR050595">
    <property type="entry name" value="Bact_response_regulator"/>
</dbReference>
<gene>
    <name evidence="4" type="ORF">NDI38_17315</name>
</gene>
<evidence type="ECO:0000259" key="3">
    <source>
        <dbReference type="PROSITE" id="PS50110"/>
    </source>
</evidence>
<evidence type="ECO:0000256" key="1">
    <source>
        <dbReference type="ARBA" id="ARBA00022553"/>
    </source>
</evidence>
<evidence type="ECO:0000313" key="5">
    <source>
        <dbReference type="Proteomes" id="UP001476950"/>
    </source>
</evidence>
<dbReference type="PANTHER" id="PTHR44591">
    <property type="entry name" value="STRESS RESPONSE REGULATOR PROTEIN 1"/>
    <property type="match status" value="1"/>
</dbReference>
<keyword evidence="5" id="KW-1185">Reference proteome</keyword>
<evidence type="ECO:0000313" key="4">
    <source>
        <dbReference type="EMBL" id="MEP1060197.1"/>
    </source>
</evidence>
<dbReference type="Proteomes" id="UP001476950">
    <property type="component" value="Unassembled WGS sequence"/>
</dbReference>
<name>A0ABV0KM46_9CYAN</name>
<dbReference type="InterPro" id="IPR011006">
    <property type="entry name" value="CheY-like_superfamily"/>
</dbReference>
<keyword evidence="1" id="KW-0597">Phosphoprotein</keyword>